<accession>A0ABM5ML62</accession>
<sequence>MANSIAYNVFLFVILPYVPFPCEGQQTGGILPKKKADCARLL</sequence>
<dbReference type="Proteomes" id="UP000005636">
    <property type="component" value="Chromosome"/>
</dbReference>
<dbReference type="EMBL" id="CP003125">
    <property type="protein sequence ID" value="AEV20346.1"/>
    <property type="molecule type" value="Genomic_DNA"/>
</dbReference>
<proteinExistence type="predicted"/>
<evidence type="ECO:0000313" key="2">
    <source>
        <dbReference type="Proteomes" id="UP000005636"/>
    </source>
</evidence>
<organism evidence="1 2">
    <name type="scientific">Geobacillus thermoleovorans CCB_US3_UF5</name>
    <dbReference type="NCBI Taxonomy" id="1111068"/>
    <lineage>
        <taxon>Bacteria</taxon>
        <taxon>Bacillati</taxon>
        <taxon>Bacillota</taxon>
        <taxon>Bacilli</taxon>
        <taxon>Bacillales</taxon>
        <taxon>Anoxybacillaceae</taxon>
        <taxon>Geobacillus</taxon>
        <taxon>Geobacillus thermoleovorans group</taxon>
    </lineage>
</organism>
<keyword evidence="2" id="KW-1185">Reference proteome</keyword>
<reference evidence="1 2" key="1">
    <citation type="submission" date="2011-11" db="EMBL/GenBank/DDBJ databases">
        <title>Complete genome sequence of thermophilic Geobacillus thermoleovorans CCB_US3_UF5.</title>
        <authorList>
            <person name="Muhd Sakaff M.K.L."/>
            <person name="Abdul Rahman A.Y."/>
            <person name="Saito J.A."/>
            <person name="Hou S."/>
            <person name="Alam M."/>
        </authorList>
    </citation>
    <scope>NUCLEOTIDE SEQUENCE [LARGE SCALE GENOMIC DNA]</scope>
    <source>
        <strain evidence="1 2">CCB_US3_UF5</strain>
    </source>
</reference>
<evidence type="ECO:0000313" key="1">
    <source>
        <dbReference type="EMBL" id="AEV20346.1"/>
    </source>
</evidence>
<protein>
    <submittedName>
        <fullName evidence="1">Uncharacterized protein</fullName>
    </submittedName>
</protein>
<gene>
    <name evidence="1" type="ORF">GTCCBUS3UF5_30430</name>
</gene>
<name>A0ABM5ML62_GEOTH</name>